<dbReference type="Proteomes" id="UP000006546">
    <property type="component" value="Chromosome"/>
</dbReference>
<name>F4LMC0_TREBD</name>
<evidence type="ECO:0000256" key="1">
    <source>
        <dbReference type="SAM" id="MobiDB-lite"/>
    </source>
</evidence>
<dbReference type="AlphaFoldDB" id="F4LMC0"/>
<feature type="signal peptide" evidence="2">
    <location>
        <begin position="1"/>
        <end position="25"/>
    </location>
</feature>
<feature type="region of interest" description="Disordered" evidence="1">
    <location>
        <begin position="38"/>
        <end position="68"/>
    </location>
</feature>
<dbReference type="RefSeq" id="WP_013759487.1">
    <property type="nucleotide sequence ID" value="NC_015500.1"/>
</dbReference>
<dbReference type="STRING" id="906968.Trebr_2377"/>
<gene>
    <name evidence="3" type="ordered locus">Trebr_2377</name>
</gene>
<dbReference type="OrthoDB" id="360420at2"/>
<dbReference type="EMBL" id="CP002696">
    <property type="protein sequence ID" value="AEE17786.1"/>
    <property type="molecule type" value="Genomic_DNA"/>
</dbReference>
<evidence type="ECO:0000313" key="3">
    <source>
        <dbReference type="EMBL" id="AEE17786.1"/>
    </source>
</evidence>
<keyword evidence="4" id="KW-1185">Reference proteome</keyword>
<dbReference type="KEGG" id="tbe:Trebr_2377"/>
<proteinExistence type="predicted"/>
<sequence>MHSFRRTAAFRFAAACALLAAAKTAAVDFPTMPAVTAPSMPELSDSSPFQQTKPTGTDAAETDKKKTSPNVTALQIANLGGLNALGSFDSLSSSGALGSLDSLESLTGSGRLTDYLSALTELTRKTAAAAGSTADTGKTAPDTAAATASAASAAKTAAAASPAAVSAATGATATLVPETSAQPQSRVLRFKVNGADILGTCSTLYFSEPAASGIFLLTGDRTVVSRNRKYAETFYLLFKPQETSGGAIRYDVEADIMQETDNSASYLYLMTQKSPFTALRTGNLVSLRANDADWKLDLLIDLREDK</sequence>
<dbReference type="eggNOG" id="ENOG502ZYEE">
    <property type="taxonomic scope" value="Bacteria"/>
</dbReference>
<evidence type="ECO:0000313" key="4">
    <source>
        <dbReference type="Proteomes" id="UP000006546"/>
    </source>
</evidence>
<organism evidence="3 4">
    <name type="scientific">Treponema brennaborense (strain DSM 12168 / CIP 105900 / DD5/3)</name>
    <dbReference type="NCBI Taxonomy" id="906968"/>
    <lineage>
        <taxon>Bacteria</taxon>
        <taxon>Pseudomonadati</taxon>
        <taxon>Spirochaetota</taxon>
        <taxon>Spirochaetia</taxon>
        <taxon>Spirochaetales</taxon>
        <taxon>Treponemataceae</taxon>
        <taxon>Treponema</taxon>
    </lineage>
</organism>
<evidence type="ECO:0000256" key="2">
    <source>
        <dbReference type="SAM" id="SignalP"/>
    </source>
</evidence>
<protein>
    <submittedName>
        <fullName evidence="3">Uncharacterized protein</fullName>
    </submittedName>
</protein>
<reference evidence="4" key="1">
    <citation type="submission" date="2011-04" db="EMBL/GenBank/DDBJ databases">
        <title>The complete genome of Treponema brennaborense DSM 12168.</title>
        <authorList>
            <person name="Lucas S."/>
            <person name="Han J."/>
            <person name="Lapidus A."/>
            <person name="Bruce D."/>
            <person name="Goodwin L."/>
            <person name="Pitluck S."/>
            <person name="Peters L."/>
            <person name="Kyrpides N."/>
            <person name="Mavromatis K."/>
            <person name="Ivanova N."/>
            <person name="Mikhailova N."/>
            <person name="Pagani I."/>
            <person name="Teshima H."/>
            <person name="Detter J.C."/>
            <person name="Tapia R."/>
            <person name="Han C."/>
            <person name="Land M."/>
            <person name="Hauser L."/>
            <person name="Markowitz V."/>
            <person name="Cheng J.-F."/>
            <person name="Hugenholtz P."/>
            <person name="Woyke T."/>
            <person name="Wu D."/>
            <person name="Gronow S."/>
            <person name="Wellnitz S."/>
            <person name="Brambilla E."/>
            <person name="Klenk H.-P."/>
            <person name="Eisen J.A."/>
        </authorList>
    </citation>
    <scope>NUCLEOTIDE SEQUENCE [LARGE SCALE GENOMIC DNA]</scope>
    <source>
        <strain evidence="4">DSM 12168 / CIP 105900 / DD5/3</strain>
    </source>
</reference>
<feature type="compositionally biased region" description="Polar residues" evidence="1">
    <location>
        <begin position="44"/>
        <end position="55"/>
    </location>
</feature>
<accession>F4LMC0</accession>
<dbReference type="HOGENOM" id="CLU_908932_0_0_12"/>
<keyword evidence="2" id="KW-0732">Signal</keyword>
<feature type="chain" id="PRO_5003310971" evidence="2">
    <location>
        <begin position="26"/>
        <end position="306"/>
    </location>
</feature>